<dbReference type="RefSeq" id="WP_163680872.1">
    <property type="nucleotide sequence ID" value="NZ_JAAIYP010000039.1"/>
</dbReference>
<dbReference type="Proteomes" id="UP000480684">
    <property type="component" value="Unassembled WGS sequence"/>
</dbReference>
<dbReference type="PANTHER" id="PTHR13696">
    <property type="entry name" value="P-LOOP CONTAINING NUCLEOSIDE TRIPHOSPHATE HYDROLASE"/>
    <property type="match status" value="1"/>
</dbReference>
<gene>
    <name evidence="1" type="ORF">G4223_13830</name>
</gene>
<dbReference type="InterPro" id="IPR027417">
    <property type="entry name" value="P-loop_NTPase"/>
</dbReference>
<evidence type="ECO:0000313" key="1">
    <source>
        <dbReference type="EMBL" id="NFV81193.1"/>
    </source>
</evidence>
<dbReference type="SUPFAM" id="SSF52540">
    <property type="entry name" value="P-loop containing nucleoside triphosphate hydrolases"/>
    <property type="match status" value="1"/>
</dbReference>
<protein>
    <submittedName>
        <fullName evidence="1">AAA family ATPase</fullName>
    </submittedName>
</protein>
<name>A0A7C9V0C4_9PROT</name>
<sequence>MSRRARIIVVGNEKGGTGKSTLSMHLIVSLLHQGLSVGSIDIDARQATLTRYIQNRKGRPDFAQLALACPDHVAVPPTGDQAADEARLLETIERLAASHDVVVIDTPGSDHYLSRLGHSFADTLVTPLNDSLVDLDVLARVDPQTMRVARPSHYAEMVWETKKARAMRGERAVVEWIVLRNRLAHLDARNKQTMEKLLAELAKRVGFRVVPGLGERVIYRSLFLEGLTLLDLRHKILGFEMNMSHVAARQELRAVVEAIGLNNVRPEGHASP</sequence>
<dbReference type="InterPro" id="IPR050678">
    <property type="entry name" value="DNA_Partitioning_ATPase"/>
</dbReference>
<accession>A0A7C9V0C4</accession>
<dbReference type="InterPro" id="IPR015223">
    <property type="entry name" value="MipZ"/>
</dbReference>
<dbReference type="AlphaFoldDB" id="A0A7C9V0C4"/>
<dbReference type="Pfam" id="PF09140">
    <property type="entry name" value="MipZ"/>
    <property type="match status" value="1"/>
</dbReference>
<proteinExistence type="predicted"/>
<organism evidence="1 2">
    <name type="scientific">Magnetospirillum aberrantis SpK</name>
    <dbReference type="NCBI Taxonomy" id="908842"/>
    <lineage>
        <taxon>Bacteria</taxon>
        <taxon>Pseudomonadati</taxon>
        <taxon>Pseudomonadota</taxon>
        <taxon>Alphaproteobacteria</taxon>
        <taxon>Rhodospirillales</taxon>
        <taxon>Rhodospirillaceae</taxon>
        <taxon>Magnetospirillum</taxon>
    </lineage>
</organism>
<dbReference type="Gene3D" id="3.40.50.300">
    <property type="entry name" value="P-loop containing nucleotide triphosphate hydrolases"/>
    <property type="match status" value="1"/>
</dbReference>
<dbReference type="EMBL" id="JAAIYP010000039">
    <property type="protein sequence ID" value="NFV81193.1"/>
    <property type="molecule type" value="Genomic_DNA"/>
</dbReference>
<dbReference type="PANTHER" id="PTHR13696:SF96">
    <property type="entry name" value="COBQ_COBB_MIND_PARA NUCLEOTIDE BINDING DOMAIN-CONTAINING PROTEIN"/>
    <property type="match status" value="1"/>
</dbReference>
<evidence type="ECO:0000313" key="2">
    <source>
        <dbReference type="Proteomes" id="UP000480684"/>
    </source>
</evidence>
<reference evidence="1 2" key="1">
    <citation type="submission" date="2020-02" db="EMBL/GenBank/DDBJ databases">
        <authorList>
            <person name="Dziuba M."/>
            <person name="Kuznetsov B."/>
            <person name="Mardanov A."/>
            <person name="Ravin N."/>
            <person name="Grouzdev D."/>
        </authorList>
    </citation>
    <scope>NUCLEOTIDE SEQUENCE [LARGE SCALE GENOMIC DNA]</scope>
    <source>
        <strain evidence="1 2">SpK</strain>
    </source>
</reference>
<comment type="caution">
    <text evidence="1">The sequence shown here is derived from an EMBL/GenBank/DDBJ whole genome shotgun (WGS) entry which is preliminary data.</text>
</comment>
<keyword evidence="2" id="KW-1185">Reference proteome</keyword>
<dbReference type="CDD" id="cd02042">
    <property type="entry name" value="ParAB_family"/>
    <property type="match status" value="1"/>
</dbReference>